<gene>
    <name evidence="2" type="ORF">SFRICE_019858</name>
</gene>
<organism evidence="2">
    <name type="scientific">Spodoptera frugiperda</name>
    <name type="common">Fall armyworm</name>
    <dbReference type="NCBI Taxonomy" id="7108"/>
    <lineage>
        <taxon>Eukaryota</taxon>
        <taxon>Metazoa</taxon>
        <taxon>Ecdysozoa</taxon>
        <taxon>Arthropoda</taxon>
        <taxon>Hexapoda</taxon>
        <taxon>Insecta</taxon>
        <taxon>Pterygota</taxon>
        <taxon>Neoptera</taxon>
        <taxon>Endopterygota</taxon>
        <taxon>Lepidoptera</taxon>
        <taxon>Glossata</taxon>
        <taxon>Ditrysia</taxon>
        <taxon>Noctuoidea</taxon>
        <taxon>Noctuidae</taxon>
        <taxon>Amphipyrinae</taxon>
        <taxon>Spodoptera</taxon>
    </lineage>
</organism>
<dbReference type="EMBL" id="ODYU01010166">
    <property type="protein sequence ID" value="SOQ55097.1"/>
    <property type="molecule type" value="Genomic_DNA"/>
</dbReference>
<reference evidence="2" key="1">
    <citation type="submission" date="2016-07" db="EMBL/GenBank/DDBJ databases">
        <authorList>
            <person name="Bretaudeau A."/>
        </authorList>
    </citation>
    <scope>NUCLEOTIDE SEQUENCE</scope>
    <source>
        <strain evidence="2">Rice</strain>
        <tissue evidence="2">Whole body</tissue>
    </source>
</reference>
<protein>
    <submittedName>
        <fullName evidence="2">SFRICE_019858</fullName>
    </submittedName>
</protein>
<feature type="compositionally biased region" description="Pro residues" evidence="1">
    <location>
        <begin position="168"/>
        <end position="177"/>
    </location>
</feature>
<proteinExistence type="predicted"/>
<accession>A0A2H1WQ11</accession>
<name>A0A2H1WQ11_SPOFR</name>
<sequence length="177" mass="19632">MLVLDYGSSDSGCFSTRDVLCYVDVDTLYVGLPPIIFIGLHSLDLVEIDSVKLCFLYGKMRVICGFPTIDTSHARAAHLPHSYIRSEEMRGETTTTSKRPSQSVVQVDAQGRRFLIAYPAPADKLETKPDILNPKADNEPPRVVLESSDNKSYSIREASSEPHKSAYSPPPPPENMF</sequence>
<evidence type="ECO:0000313" key="2">
    <source>
        <dbReference type="EMBL" id="SOQ55097.1"/>
    </source>
</evidence>
<dbReference type="AlphaFoldDB" id="A0A2H1WQ11"/>
<evidence type="ECO:0000256" key="1">
    <source>
        <dbReference type="SAM" id="MobiDB-lite"/>
    </source>
</evidence>
<feature type="region of interest" description="Disordered" evidence="1">
    <location>
        <begin position="125"/>
        <end position="177"/>
    </location>
</feature>